<dbReference type="PANTHER" id="PTHR12049:SF7">
    <property type="entry name" value="PROTEIN ARGININE METHYLTRANSFERASE NDUFAF7, MITOCHONDRIAL"/>
    <property type="match status" value="1"/>
</dbReference>
<dbReference type="InParanoid" id="A0A7R8V606"/>
<protein>
    <recommendedName>
        <fullName evidence="7">Protein arginine methyltransferase NDUFAF7</fullName>
        <ecNumber evidence="7">2.1.1.320</ecNumber>
    </recommendedName>
</protein>
<dbReference type="GO" id="GO:0005739">
    <property type="term" value="C:mitochondrion"/>
    <property type="evidence" value="ECO:0007669"/>
    <property type="project" value="UniProtKB-SubCell"/>
</dbReference>
<comment type="catalytic activity">
    <reaction evidence="6 7">
        <text>L-arginyl-[protein] + 2 S-adenosyl-L-methionine = N(omega),N(omega)'-dimethyl-L-arginyl-[protein] + 2 S-adenosyl-L-homocysteine + 2 H(+)</text>
        <dbReference type="Rhea" id="RHEA:48108"/>
        <dbReference type="Rhea" id="RHEA-COMP:10532"/>
        <dbReference type="Rhea" id="RHEA-COMP:11992"/>
        <dbReference type="ChEBI" id="CHEBI:15378"/>
        <dbReference type="ChEBI" id="CHEBI:29965"/>
        <dbReference type="ChEBI" id="CHEBI:57856"/>
        <dbReference type="ChEBI" id="CHEBI:59789"/>
        <dbReference type="ChEBI" id="CHEBI:88221"/>
        <dbReference type="EC" id="2.1.1.320"/>
    </reaction>
</comment>
<evidence type="ECO:0000256" key="7">
    <source>
        <dbReference type="RuleBase" id="RU364114"/>
    </source>
</evidence>
<dbReference type="InterPro" id="IPR003788">
    <property type="entry name" value="NDUFAF7"/>
</dbReference>
<evidence type="ECO:0000256" key="6">
    <source>
        <dbReference type="ARBA" id="ARBA00048612"/>
    </source>
</evidence>
<comment type="subcellular location">
    <subcellularLocation>
        <location evidence="1 7">Mitochondrion</location>
    </subcellularLocation>
</comment>
<comment type="function">
    <text evidence="7">Arginine methyltransferase involved in the assembly or stability of mitochondrial NADH:ubiquinone oxidoreductase complex (complex I).</text>
</comment>
<evidence type="ECO:0000313" key="8">
    <source>
        <dbReference type="EMBL" id="CAD7093428.1"/>
    </source>
</evidence>
<evidence type="ECO:0000256" key="4">
    <source>
        <dbReference type="ARBA" id="ARBA00022679"/>
    </source>
</evidence>
<dbReference type="AlphaFoldDB" id="A0A7R8V606"/>
<evidence type="ECO:0000256" key="1">
    <source>
        <dbReference type="ARBA" id="ARBA00004173"/>
    </source>
</evidence>
<accession>A0A7R8V606</accession>
<dbReference type="Gene3D" id="3.40.50.12710">
    <property type="match status" value="1"/>
</dbReference>
<dbReference type="SUPFAM" id="SSF53335">
    <property type="entry name" value="S-adenosyl-L-methionine-dependent methyltransferases"/>
    <property type="match status" value="1"/>
</dbReference>
<dbReference type="Pfam" id="PF02636">
    <property type="entry name" value="Methyltransf_28"/>
    <property type="match status" value="1"/>
</dbReference>
<keyword evidence="9" id="KW-1185">Reference proteome</keyword>
<evidence type="ECO:0000313" key="9">
    <source>
        <dbReference type="Proteomes" id="UP000594454"/>
    </source>
</evidence>
<keyword evidence="3 7" id="KW-0489">Methyltransferase</keyword>
<dbReference type="InterPro" id="IPR029063">
    <property type="entry name" value="SAM-dependent_MTases_sf"/>
</dbReference>
<evidence type="ECO:0000256" key="2">
    <source>
        <dbReference type="ARBA" id="ARBA00005891"/>
    </source>
</evidence>
<gene>
    <name evidence="8" type="ORF">HERILL_LOCUS15711</name>
</gene>
<dbReference type="OrthoDB" id="438553at2759"/>
<keyword evidence="5 7" id="KW-0496">Mitochondrion</keyword>
<sequence length="437" mass="49674">MTTHHIEMATLLRKCCGLMQLVHRRTFAYKPVKRPSLIKEGGKSSRSEPNAESLDLATILQTKIKAAGPISLADYMRNVLTNPNGGYYMERDVFGEGGDFITSPEVAQIFGELIAVWCLTEWRKIGSPSPVQLIELGPGRGTLSRDILRVFSQFKLGDQFSLHLVEVSPYLSKVQAQQLCFNHSEVDPESNEPFYRQGETVSGAKVFWYHKLEDVPKEFSIVLAHEFFDALPVHKMQYDKGLWREVMVDVDPSEEKKFRFVLSNNQTVMSKVFQPLEGESRETLEYSLEADAIIQRLAHWFEFHGGFALIIDYGHLGDKSDTFRAFKQHKLHDPLLNPGAADLTADVDFKRLKFVAEANGCLTFGPVSQQEFLKRMEAEARLKVLLEKAQPEAHEALKSGYDMLTHPDKMGSRFKFLSIFPQVLKEHLKKFPVNGFS</sequence>
<dbReference type="EMBL" id="LR899014">
    <property type="protein sequence ID" value="CAD7093428.1"/>
    <property type="molecule type" value="Genomic_DNA"/>
</dbReference>
<comment type="similarity">
    <text evidence="2 7">Belongs to the NDUFAF7 family.</text>
</comment>
<reference evidence="8 9" key="1">
    <citation type="submission" date="2020-11" db="EMBL/GenBank/DDBJ databases">
        <authorList>
            <person name="Wallbank WR R."/>
            <person name="Pardo Diaz C."/>
            <person name="Kozak K."/>
            <person name="Martin S."/>
            <person name="Jiggins C."/>
            <person name="Moest M."/>
            <person name="Warren A I."/>
            <person name="Generalovic N T."/>
            <person name="Byers J.R.P. K."/>
            <person name="Montejo-Kovacevich G."/>
            <person name="Yen C E."/>
        </authorList>
    </citation>
    <scope>NUCLEOTIDE SEQUENCE [LARGE SCALE GENOMIC DNA]</scope>
</reference>
<evidence type="ECO:0000256" key="3">
    <source>
        <dbReference type="ARBA" id="ARBA00022603"/>
    </source>
</evidence>
<dbReference type="PANTHER" id="PTHR12049">
    <property type="entry name" value="PROTEIN ARGININE METHYLTRANSFERASE NDUFAF7, MITOCHONDRIAL"/>
    <property type="match status" value="1"/>
</dbReference>
<dbReference type="OMA" id="YYHPQRN"/>
<proteinExistence type="inferred from homology"/>
<dbReference type="InterPro" id="IPR038375">
    <property type="entry name" value="NDUFAF7_sf"/>
</dbReference>
<organism evidence="8 9">
    <name type="scientific">Hermetia illucens</name>
    <name type="common">Black soldier fly</name>
    <dbReference type="NCBI Taxonomy" id="343691"/>
    <lineage>
        <taxon>Eukaryota</taxon>
        <taxon>Metazoa</taxon>
        <taxon>Ecdysozoa</taxon>
        <taxon>Arthropoda</taxon>
        <taxon>Hexapoda</taxon>
        <taxon>Insecta</taxon>
        <taxon>Pterygota</taxon>
        <taxon>Neoptera</taxon>
        <taxon>Endopterygota</taxon>
        <taxon>Diptera</taxon>
        <taxon>Brachycera</taxon>
        <taxon>Stratiomyomorpha</taxon>
        <taxon>Stratiomyidae</taxon>
        <taxon>Hermetiinae</taxon>
        <taxon>Hermetia</taxon>
    </lineage>
</organism>
<dbReference type="FunCoup" id="A0A7R8V606">
    <property type="interactions" value="1252"/>
</dbReference>
<dbReference type="EC" id="2.1.1.320" evidence="7"/>
<dbReference type="Proteomes" id="UP000594454">
    <property type="component" value="Chromosome 6"/>
</dbReference>
<evidence type="ECO:0000256" key="5">
    <source>
        <dbReference type="ARBA" id="ARBA00023128"/>
    </source>
</evidence>
<keyword evidence="4 7" id="KW-0808">Transferase</keyword>
<dbReference type="GO" id="GO:0032259">
    <property type="term" value="P:methylation"/>
    <property type="evidence" value="ECO:0007669"/>
    <property type="project" value="UniProtKB-KW"/>
</dbReference>
<dbReference type="GO" id="GO:0032981">
    <property type="term" value="P:mitochondrial respiratory chain complex I assembly"/>
    <property type="evidence" value="ECO:0007669"/>
    <property type="project" value="TreeGrafter"/>
</dbReference>
<name>A0A7R8V606_HERIL</name>
<dbReference type="GO" id="GO:0035243">
    <property type="term" value="F:protein-arginine omega-N symmetric methyltransferase activity"/>
    <property type="evidence" value="ECO:0007669"/>
    <property type="project" value="UniProtKB-EC"/>
</dbReference>